<dbReference type="InterPro" id="IPR010255">
    <property type="entry name" value="Haem_peroxidase_sf"/>
</dbReference>
<dbReference type="GO" id="GO:0004601">
    <property type="term" value="F:peroxidase activity"/>
    <property type="evidence" value="ECO:0007669"/>
    <property type="project" value="UniProtKB-KW"/>
</dbReference>
<sequence>MSSKTAGPFGTTRLKAEQGHTANNGIEIAVRLLEPIKSSSPCFLMLTSISWLVLLLLKLLEDLKFHFTLEGRTEPPTEGRLPNATKGCDHLSDVFIKQMGLSKQDNVVLSGGHTLFCSCYYFLVSSTPLPGNGYFHIPATK</sequence>
<evidence type="ECO:0000313" key="5">
    <source>
        <dbReference type="RefSeq" id="XP_020552323.1"/>
    </source>
</evidence>
<keyword evidence="5" id="KW-0575">Peroxidase</keyword>
<evidence type="ECO:0000313" key="4">
    <source>
        <dbReference type="Proteomes" id="UP000504604"/>
    </source>
</evidence>
<evidence type="ECO:0000259" key="3">
    <source>
        <dbReference type="Pfam" id="PF00141"/>
    </source>
</evidence>
<comment type="similarity">
    <text evidence="2">Belongs to the peroxidase family.</text>
</comment>
<dbReference type="GO" id="GO:0034599">
    <property type="term" value="P:cellular response to oxidative stress"/>
    <property type="evidence" value="ECO:0007669"/>
    <property type="project" value="InterPro"/>
</dbReference>
<keyword evidence="1" id="KW-0560">Oxidoreductase</keyword>
<dbReference type="GO" id="GO:0020037">
    <property type="term" value="F:heme binding"/>
    <property type="evidence" value="ECO:0007669"/>
    <property type="project" value="InterPro"/>
</dbReference>
<reference evidence="5" key="1">
    <citation type="submission" date="2025-08" db="UniProtKB">
        <authorList>
            <consortium name="RefSeq"/>
        </authorList>
    </citation>
    <scope>IDENTIFICATION</scope>
</reference>
<gene>
    <name evidence="5" type="primary">LOC105170828</name>
</gene>
<dbReference type="InterPro" id="IPR002207">
    <property type="entry name" value="Peroxidase_I"/>
</dbReference>
<name>A0A8M8UZM0_SESIN</name>
<dbReference type="GO" id="GO:0042744">
    <property type="term" value="P:hydrogen peroxide catabolic process"/>
    <property type="evidence" value="ECO:0007669"/>
    <property type="project" value="TreeGrafter"/>
</dbReference>
<dbReference type="AlphaFoldDB" id="A0A8M8UZM0"/>
<organism evidence="4 5">
    <name type="scientific">Sesamum indicum</name>
    <name type="common">Oriental sesame</name>
    <name type="synonym">Sesamum orientale</name>
    <dbReference type="NCBI Taxonomy" id="4182"/>
    <lineage>
        <taxon>Eukaryota</taxon>
        <taxon>Viridiplantae</taxon>
        <taxon>Streptophyta</taxon>
        <taxon>Embryophyta</taxon>
        <taxon>Tracheophyta</taxon>
        <taxon>Spermatophyta</taxon>
        <taxon>Magnoliopsida</taxon>
        <taxon>eudicotyledons</taxon>
        <taxon>Gunneridae</taxon>
        <taxon>Pentapetalae</taxon>
        <taxon>asterids</taxon>
        <taxon>lamiids</taxon>
        <taxon>Lamiales</taxon>
        <taxon>Pedaliaceae</taxon>
        <taxon>Sesamum</taxon>
    </lineage>
</organism>
<dbReference type="SUPFAM" id="SSF48113">
    <property type="entry name" value="Heme-dependent peroxidases"/>
    <property type="match status" value="1"/>
</dbReference>
<evidence type="ECO:0000256" key="1">
    <source>
        <dbReference type="ARBA" id="ARBA00023002"/>
    </source>
</evidence>
<dbReference type="InterPro" id="IPR044831">
    <property type="entry name" value="Ccp1-like"/>
</dbReference>
<dbReference type="Gene3D" id="1.10.520.10">
    <property type="match status" value="2"/>
</dbReference>
<dbReference type="Proteomes" id="UP000504604">
    <property type="component" value="Linkage group LG9"/>
</dbReference>
<dbReference type="GO" id="GO:0000302">
    <property type="term" value="P:response to reactive oxygen species"/>
    <property type="evidence" value="ECO:0007669"/>
    <property type="project" value="TreeGrafter"/>
</dbReference>
<accession>A0A8M8UZM0</accession>
<dbReference type="InterPro" id="IPR002016">
    <property type="entry name" value="Haem_peroxidase"/>
</dbReference>
<dbReference type="Pfam" id="PF00141">
    <property type="entry name" value="peroxidase"/>
    <property type="match status" value="1"/>
</dbReference>
<dbReference type="PANTHER" id="PTHR31356:SF59">
    <property type="entry name" value="L-ASCORBATE PEROXIDASE 1, CYTOSOLIC"/>
    <property type="match status" value="1"/>
</dbReference>
<feature type="domain" description="Plant heme peroxidase family profile" evidence="3">
    <location>
        <begin position="14"/>
        <end position="115"/>
    </location>
</feature>
<dbReference type="PANTHER" id="PTHR31356">
    <property type="entry name" value="THYLAKOID LUMENAL 29 KDA PROTEIN, CHLOROPLASTIC-RELATED"/>
    <property type="match status" value="1"/>
</dbReference>
<dbReference type="RefSeq" id="XP_020552323.1">
    <property type="nucleotide sequence ID" value="XM_020696664.1"/>
</dbReference>
<protein>
    <submittedName>
        <fullName evidence="5">L-ascorbate peroxidase 1, cytosolic isoform X2</fullName>
    </submittedName>
</protein>
<evidence type="ECO:0000256" key="2">
    <source>
        <dbReference type="RuleBase" id="RU004241"/>
    </source>
</evidence>
<proteinExistence type="inferred from homology"/>
<keyword evidence="4" id="KW-1185">Reference proteome</keyword>
<dbReference type="PRINTS" id="PR00459">
    <property type="entry name" value="ASPEROXIDASE"/>
</dbReference>
<dbReference type="Gene3D" id="1.10.420.10">
    <property type="entry name" value="Peroxidase, domain 2"/>
    <property type="match status" value="1"/>
</dbReference>
<dbReference type="GeneID" id="105170828"/>
<dbReference type="GO" id="GO:0009507">
    <property type="term" value="C:chloroplast"/>
    <property type="evidence" value="ECO:0007669"/>
    <property type="project" value="TreeGrafter"/>
</dbReference>